<keyword evidence="4 7" id="KW-0863">Zinc-finger</keyword>
<sequence length="389" mass="43660">MNEHLKNANCIAKATSEGHPSTRVRFVFVLVRRGPIGGFRVVRAGLSLIAPLEAQCQWHIIGLALTATHTSQHLLTGALDIKGSQSLGITNSYASLLARLPLSFRIPVPPPDVIHECLSSGPRDIFSTLPDKQSSEAPVNLCIRDQKPRSAFVSVSPRSSNRAHALTPDMWTVFPASLDCEAPVVPLKAKENLRTVLQPTRRRAGWKGLSVCAACFRPFGKMSDLNQHYMQKHHDLLRQEWTAALIKRQRRCYKTSNHRRLFCDQPQTQTEVSPVETTSGNASQSQSQLPTKTCDRLVVGTTEKSPRKSHVCPWCSYCAKWPTELQKHIVVHANSRPYTCIICSNCYKWSWDLGRHFSTVHAGLPNPYKMNKRSLRAQIQRSKFDRVAV</sequence>
<evidence type="ECO:0000259" key="8">
    <source>
        <dbReference type="PROSITE" id="PS50157"/>
    </source>
</evidence>
<keyword evidence="3" id="KW-0677">Repeat</keyword>
<dbReference type="EMBL" id="LK028576">
    <property type="protein sequence ID" value="CDS15348.1"/>
    <property type="molecule type" value="Genomic_DNA"/>
</dbReference>
<proteinExistence type="predicted"/>
<dbReference type="OrthoDB" id="6365676at2759"/>
<dbReference type="AlphaFoldDB" id="U6IWF4"/>
<dbReference type="PANTHER" id="PTHR24388:SF54">
    <property type="entry name" value="PROTEIN ESCARGOT"/>
    <property type="match status" value="1"/>
</dbReference>
<dbReference type="Proteomes" id="UP000492820">
    <property type="component" value="Unassembled WGS sequence"/>
</dbReference>
<dbReference type="EMBL" id="APAU02000001">
    <property type="protein sequence ID" value="EUB65085.1"/>
    <property type="molecule type" value="Genomic_DNA"/>
</dbReference>
<protein>
    <submittedName>
        <fullName evidence="9 10">Zinc finger protein</fullName>
    </submittedName>
</protein>
<evidence type="ECO:0000256" key="7">
    <source>
        <dbReference type="PROSITE-ProRule" id="PRU00042"/>
    </source>
</evidence>
<evidence type="ECO:0000256" key="2">
    <source>
        <dbReference type="ARBA" id="ARBA00022723"/>
    </source>
</evidence>
<evidence type="ECO:0000313" key="12">
    <source>
        <dbReference type="Proteomes" id="UP000492820"/>
    </source>
</evidence>
<reference evidence="9" key="3">
    <citation type="submission" date="2014-06" db="EMBL/GenBank/DDBJ databases">
        <authorList>
            <person name="Aslett M."/>
        </authorList>
    </citation>
    <scope>NUCLEOTIDE SEQUENCE</scope>
</reference>
<dbReference type="PROSITE" id="PS50157">
    <property type="entry name" value="ZINC_FINGER_C2H2_2"/>
    <property type="match status" value="1"/>
</dbReference>
<keyword evidence="6" id="KW-0539">Nucleus</keyword>
<dbReference type="InterPro" id="IPR050527">
    <property type="entry name" value="Snail/Krueppel_Znf"/>
</dbReference>
<dbReference type="GO" id="GO:0000981">
    <property type="term" value="F:DNA-binding transcription factor activity, RNA polymerase II-specific"/>
    <property type="evidence" value="ECO:0007669"/>
    <property type="project" value="TreeGrafter"/>
</dbReference>
<dbReference type="PROSITE" id="PS00028">
    <property type="entry name" value="ZINC_FINGER_C2H2_1"/>
    <property type="match status" value="2"/>
</dbReference>
<keyword evidence="2" id="KW-0479">Metal-binding</keyword>
<dbReference type="InterPro" id="IPR013087">
    <property type="entry name" value="Znf_C2H2_type"/>
</dbReference>
<dbReference type="Proteomes" id="UP000019149">
    <property type="component" value="Unassembled WGS sequence"/>
</dbReference>
<dbReference type="Gene3D" id="3.30.160.60">
    <property type="entry name" value="Classic Zinc Finger"/>
    <property type="match status" value="1"/>
</dbReference>
<dbReference type="GeneID" id="36336069"/>
<accession>U6IWF4</accession>
<dbReference type="CTD" id="36336069"/>
<dbReference type="KEGG" id="egl:EGR_00354"/>
<name>U6IWF4_ECHGR</name>
<reference evidence="9 12" key="2">
    <citation type="journal article" date="2013" name="Nature">
        <title>The genomes of four tapeworm species reveal adaptations to parasitism.</title>
        <authorList>
            <person name="Tsai I.J."/>
            <person name="Zarowiecki M."/>
            <person name="Holroyd N."/>
            <person name="Garciarrubio A."/>
            <person name="Sanchez-Flores A."/>
            <person name="Brooks K.L."/>
            <person name="Tracey A."/>
            <person name="Bobes R.J."/>
            <person name="Fragoso G."/>
            <person name="Sciutto E."/>
            <person name="Aslett M."/>
            <person name="Beasley H."/>
            <person name="Bennett H.M."/>
            <person name="Cai J."/>
            <person name="Camicia F."/>
            <person name="Clark R."/>
            <person name="Cucher M."/>
            <person name="De Silva N."/>
            <person name="Day T.A."/>
            <person name="Deplazes P."/>
            <person name="Estrada K."/>
            <person name="Fernandez C."/>
            <person name="Holland P.W."/>
            <person name="Hou J."/>
            <person name="Hu S."/>
            <person name="Huckvale T."/>
            <person name="Hung S.S."/>
            <person name="Kamenetzky L."/>
            <person name="Keane J.A."/>
            <person name="Kiss F."/>
            <person name="Koziol U."/>
            <person name="Lambert O."/>
            <person name="Liu K."/>
            <person name="Luo X."/>
            <person name="Luo Y."/>
            <person name="Macchiaroli N."/>
            <person name="Nichol S."/>
            <person name="Paps J."/>
            <person name="Parkinson J."/>
            <person name="Pouchkina-Stantcheva N."/>
            <person name="Riddiford N."/>
            <person name="Rosenzvit M."/>
            <person name="Salinas G."/>
            <person name="Wasmuth J.D."/>
            <person name="Zamanian M."/>
            <person name="Zheng Y."/>
            <person name="Cai X."/>
            <person name="Soberon X."/>
            <person name="Olson P.D."/>
            <person name="Laclette J.P."/>
            <person name="Brehm K."/>
            <person name="Berriman M."/>
            <person name="Garciarrubio A."/>
            <person name="Bobes R.J."/>
            <person name="Fragoso G."/>
            <person name="Sanchez-Flores A."/>
            <person name="Estrada K."/>
            <person name="Cevallos M.A."/>
            <person name="Morett E."/>
            <person name="Gonzalez V."/>
            <person name="Portillo T."/>
            <person name="Ochoa-Leyva A."/>
            <person name="Jose M.V."/>
            <person name="Sciutto E."/>
            <person name="Landa A."/>
            <person name="Jimenez L."/>
            <person name="Valdes V."/>
            <person name="Carrero J.C."/>
            <person name="Larralde C."/>
            <person name="Morales-Montor J."/>
            <person name="Limon-Lason J."/>
            <person name="Soberon X."/>
            <person name="Laclette J.P."/>
        </authorList>
    </citation>
    <scope>NUCLEOTIDE SEQUENCE [LARGE SCALE GENOMIC DNA]</scope>
</reference>
<dbReference type="SUPFAM" id="SSF57667">
    <property type="entry name" value="beta-beta-alpha zinc fingers"/>
    <property type="match status" value="1"/>
</dbReference>
<dbReference type="InterPro" id="IPR036236">
    <property type="entry name" value="Znf_C2H2_sf"/>
</dbReference>
<evidence type="ECO:0000256" key="4">
    <source>
        <dbReference type="ARBA" id="ARBA00022771"/>
    </source>
</evidence>
<evidence type="ECO:0000256" key="3">
    <source>
        <dbReference type="ARBA" id="ARBA00022737"/>
    </source>
</evidence>
<comment type="subcellular location">
    <subcellularLocation>
        <location evidence="1">Nucleus</location>
    </subcellularLocation>
</comment>
<evidence type="ECO:0000313" key="11">
    <source>
        <dbReference type="Proteomes" id="UP000019149"/>
    </source>
</evidence>
<feature type="domain" description="C2H2-type" evidence="8">
    <location>
        <begin position="310"/>
        <end position="337"/>
    </location>
</feature>
<evidence type="ECO:0000313" key="9">
    <source>
        <dbReference type="EMBL" id="CDS15348.1"/>
    </source>
</evidence>
<dbReference type="GO" id="GO:0005634">
    <property type="term" value="C:nucleus"/>
    <property type="evidence" value="ECO:0007669"/>
    <property type="project" value="UniProtKB-SubCell"/>
</dbReference>
<organism evidence="10 11">
    <name type="scientific">Echinococcus granulosus</name>
    <name type="common">Hydatid tapeworm</name>
    <dbReference type="NCBI Taxonomy" id="6210"/>
    <lineage>
        <taxon>Eukaryota</taxon>
        <taxon>Metazoa</taxon>
        <taxon>Spiralia</taxon>
        <taxon>Lophotrochozoa</taxon>
        <taxon>Platyhelminthes</taxon>
        <taxon>Cestoda</taxon>
        <taxon>Eucestoda</taxon>
        <taxon>Cyclophyllidea</taxon>
        <taxon>Taeniidae</taxon>
        <taxon>Echinococcus</taxon>
        <taxon>Echinococcus granulosus group</taxon>
    </lineage>
</organism>
<dbReference type="GO" id="GO:0008270">
    <property type="term" value="F:zinc ion binding"/>
    <property type="evidence" value="ECO:0007669"/>
    <property type="project" value="UniProtKB-KW"/>
</dbReference>
<gene>
    <name evidence="10 13" type="ORF">EGR_00354</name>
    <name evidence="9" type="ORF">EgrG_000774300</name>
</gene>
<evidence type="ECO:0000256" key="5">
    <source>
        <dbReference type="ARBA" id="ARBA00022833"/>
    </source>
</evidence>
<evidence type="ECO:0000256" key="6">
    <source>
        <dbReference type="ARBA" id="ARBA00023242"/>
    </source>
</evidence>
<evidence type="ECO:0000313" key="10">
    <source>
        <dbReference type="EMBL" id="EUB65085.1"/>
    </source>
</evidence>
<dbReference type="WBParaSite" id="EgrG_000774300">
    <property type="protein sequence ID" value="EgrG_000774300"/>
    <property type="gene ID" value="EgrG_000774300"/>
</dbReference>
<reference evidence="10 11" key="1">
    <citation type="journal article" date="2013" name="Nat. Genet.">
        <title>The genome of the hydatid tapeworm Echinococcus granulosus.</title>
        <authorList>
            <person name="Zheng H."/>
            <person name="Zhang W."/>
            <person name="Zhang L."/>
            <person name="Zhang Z."/>
            <person name="Li J."/>
            <person name="Lu G."/>
            <person name="Zhu Y."/>
            <person name="Wang Y."/>
            <person name="Huang Y."/>
            <person name="Liu J."/>
            <person name="Kang H."/>
            <person name="Chen J."/>
            <person name="Wang L."/>
            <person name="Chen A."/>
            <person name="Yu S."/>
            <person name="Gao Z."/>
            <person name="Jin L."/>
            <person name="Gu W."/>
            <person name="Wang Z."/>
            <person name="Zhao L."/>
            <person name="Shi B."/>
            <person name="Wen H."/>
            <person name="Lin R."/>
            <person name="Jones M.K."/>
            <person name="Brejova B."/>
            <person name="Vinar T."/>
            <person name="Zhao G."/>
            <person name="McManus D.P."/>
            <person name="Chen Z."/>
            <person name="Zhou Y."/>
            <person name="Wang S."/>
        </authorList>
    </citation>
    <scope>NUCLEOTIDE SEQUENCE [LARGE SCALE GENOMIC DNA]</scope>
</reference>
<dbReference type="GO" id="GO:0000978">
    <property type="term" value="F:RNA polymerase II cis-regulatory region sequence-specific DNA binding"/>
    <property type="evidence" value="ECO:0007669"/>
    <property type="project" value="TreeGrafter"/>
</dbReference>
<keyword evidence="11" id="KW-1185">Reference proteome</keyword>
<dbReference type="OMA" id="CAKWPTE"/>
<dbReference type="RefSeq" id="XP_024356281.1">
    <property type="nucleotide sequence ID" value="XM_024489603.1"/>
</dbReference>
<evidence type="ECO:0000313" key="13">
    <source>
        <dbReference type="WBParaSite" id="EgrG_000774300"/>
    </source>
</evidence>
<evidence type="ECO:0000256" key="1">
    <source>
        <dbReference type="ARBA" id="ARBA00004123"/>
    </source>
</evidence>
<keyword evidence="5" id="KW-0862">Zinc</keyword>
<reference evidence="13" key="4">
    <citation type="submission" date="2020-10" db="UniProtKB">
        <authorList>
            <consortium name="WormBaseParasite"/>
        </authorList>
    </citation>
    <scope>IDENTIFICATION</scope>
</reference>
<dbReference type="PANTHER" id="PTHR24388">
    <property type="entry name" value="ZINC FINGER PROTEIN"/>
    <property type="match status" value="1"/>
</dbReference>
<dbReference type="SMART" id="SM00355">
    <property type="entry name" value="ZnF_C2H2"/>
    <property type="match status" value="3"/>
</dbReference>
<dbReference type="STRING" id="6210.U6IWF4"/>